<evidence type="ECO:0000256" key="2">
    <source>
        <dbReference type="SAM" id="SignalP"/>
    </source>
</evidence>
<evidence type="ECO:0000256" key="1">
    <source>
        <dbReference type="SAM" id="MobiDB-lite"/>
    </source>
</evidence>
<proteinExistence type="predicted"/>
<keyword evidence="2" id="KW-0732">Signal</keyword>
<evidence type="ECO:0008006" key="5">
    <source>
        <dbReference type="Google" id="ProtNLM"/>
    </source>
</evidence>
<protein>
    <recommendedName>
        <fullName evidence="5">Telomere replication protein EST3</fullName>
    </recommendedName>
</protein>
<feature type="chain" id="PRO_5012838092" description="Telomere replication protein EST3" evidence="2">
    <location>
        <begin position="22"/>
        <end position="1030"/>
    </location>
</feature>
<accession>A0A1L9TS57</accession>
<feature type="compositionally biased region" description="Low complexity" evidence="1">
    <location>
        <begin position="427"/>
        <end position="439"/>
    </location>
</feature>
<gene>
    <name evidence="3" type="ORF">ASPSYDRAFT_40919</name>
</gene>
<feature type="compositionally biased region" description="Polar residues" evidence="1">
    <location>
        <begin position="482"/>
        <end position="496"/>
    </location>
</feature>
<dbReference type="Proteomes" id="UP000184356">
    <property type="component" value="Unassembled WGS sequence"/>
</dbReference>
<feature type="compositionally biased region" description="Basic residues" evidence="1">
    <location>
        <begin position="454"/>
        <end position="475"/>
    </location>
</feature>
<dbReference type="VEuPathDB" id="FungiDB:ASPSYDRAFT_40919"/>
<evidence type="ECO:0000313" key="3">
    <source>
        <dbReference type="EMBL" id="OJJ62280.1"/>
    </source>
</evidence>
<feature type="compositionally biased region" description="Polar residues" evidence="1">
    <location>
        <begin position="264"/>
        <end position="284"/>
    </location>
</feature>
<sequence length="1030" mass="113936">MFFANIIIGVLHDLGVNVGLGWEPNGPISKSLLKMINHIQSKETAVKQFHSYVCEERENRVNICGGTRPDSNLPICYFIGLDEEHTKGPAQHPALLLFDANGIDLIQLRQDVFGLKIDYAKIRLSRHRTRTRCIFPNEHGGQKHLSLHIHADDIIVVNDRKKDQKIIHLSITARDDLARIRKGFEAIGIRCQTNIRTSRSSRRSSSIVIPLDTDDEACFASSRPFEAPSQIITDSTAHHARWRDESADPIDRRDYVVDKAPVDASQSSLTEFTHTPTFRGTSSPRVRESSHSQQNSPESSAKGQCMEKGRHIPDTATSSASREELEDLCPEIRQASEKPTPKNGKDFGEGGPARNTRSKSSQSEKSVCTNTVLNPIPPNTQESLIFPRRRSRGKLYTAPSKTMVDWDEDLRESDLFVEPEPRKDSELTSVSSALSSGTGCAFNKSIKPRSAPSVRRKPGTKTKRQVKTGRRRKDKRPVNKQAKLSSSFPNSVQNDTCPSDPHAFVLAVNNVGNNNRPCKERGAANDFSPAPRSASGKSHHSLSQEFDTNCGESTVETSFEDDRQCGWDNQGRGQTVAEKLIAALRGSSTPEKQFGDSENRPEVVHEPCEPLDEIVHGTLDANHKLRMVDMQDVPGSQASNMSRNGAAGDEIYSVEICSVDFPDGNRNSPLQDGEGDKGWILRARKSIFETESEQCIERALRISSLAASSSGEPRPRESSFEFYFTGSPPKPYCTLSDHSEKAASHDLFKQTSCVTEETSKTGITKAGDRDAFSATDALKELTQSGPDHVVKRLDSSSKTIVDNNGSPRLMQRGKNEHATPMRRKPPLVQQQPSAKRMKTTHRGLDRNVTLYEMGQNQSKNDDSPTRDSSPITTYTDTGNRSKRDTPGSLEWTIERSSKANNAVFATATGRSSSLEDLKPASLGLAKNGGQHESSEIREYSLRPPSITAGKLPLEGNNSGRQVAFQRSEETAGEIDRQTSLHELHSAMELRLIHNNEVSSGKIELLPGLANIVFSTYPVRSKLRRPPLIKC</sequence>
<feature type="compositionally biased region" description="Basic and acidic residues" evidence="1">
    <location>
        <begin position="334"/>
        <end position="348"/>
    </location>
</feature>
<dbReference type="AlphaFoldDB" id="A0A1L9TS57"/>
<reference evidence="4" key="1">
    <citation type="journal article" date="2017" name="Genome Biol.">
        <title>Comparative genomics reveals high biological diversity and specific adaptations in the industrially and medically important fungal genus Aspergillus.</title>
        <authorList>
            <person name="de Vries R.P."/>
            <person name="Riley R."/>
            <person name="Wiebenga A."/>
            <person name="Aguilar-Osorio G."/>
            <person name="Amillis S."/>
            <person name="Uchima C.A."/>
            <person name="Anderluh G."/>
            <person name="Asadollahi M."/>
            <person name="Askin M."/>
            <person name="Barry K."/>
            <person name="Battaglia E."/>
            <person name="Bayram O."/>
            <person name="Benocci T."/>
            <person name="Braus-Stromeyer S.A."/>
            <person name="Caldana C."/>
            <person name="Canovas D."/>
            <person name="Cerqueira G.C."/>
            <person name="Chen F."/>
            <person name="Chen W."/>
            <person name="Choi C."/>
            <person name="Clum A."/>
            <person name="Dos Santos R.A."/>
            <person name="Damasio A.R."/>
            <person name="Diallinas G."/>
            <person name="Emri T."/>
            <person name="Fekete E."/>
            <person name="Flipphi M."/>
            <person name="Freyberg S."/>
            <person name="Gallo A."/>
            <person name="Gournas C."/>
            <person name="Habgood R."/>
            <person name="Hainaut M."/>
            <person name="Harispe M.L."/>
            <person name="Henrissat B."/>
            <person name="Hilden K.S."/>
            <person name="Hope R."/>
            <person name="Hossain A."/>
            <person name="Karabika E."/>
            <person name="Karaffa L."/>
            <person name="Karanyi Z."/>
            <person name="Krasevec N."/>
            <person name="Kuo A."/>
            <person name="Kusch H."/>
            <person name="LaButti K."/>
            <person name="Lagendijk E.L."/>
            <person name="Lapidus A."/>
            <person name="Levasseur A."/>
            <person name="Lindquist E."/>
            <person name="Lipzen A."/>
            <person name="Logrieco A.F."/>
            <person name="MacCabe A."/>
            <person name="Maekelae M.R."/>
            <person name="Malavazi I."/>
            <person name="Melin P."/>
            <person name="Meyer V."/>
            <person name="Mielnichuk N."/>
            <person name="Miskei M."/>
            <person name="Molnar A.P."/>
            <person name="Mule G."/>
            <person name="Ngan C.Y."/>
            <person name="Orejas M."/>
            <person name="Orosz E."/>
            <person name="Ouedraogo J.P."/>
            <person name="Overkamp K.M."/>
            <person name="Park H.-S."/>
            <person name="Perrone G."/>
            <person name="Piumi F."/>
            <person name="Punt P.J."/>
            <person name="Ram A.F."/>
            <person name="Ramon A."/>
            <person name="Rauscher S."/>
            <person name="Record E."/>
            <person name="Riano-Pachon D.M."/>
            <person name="Robert V."/>
            <person name="Roehrig J."/>
            <person name="Ruller R."/>
            <person name="Salamov A."/>
            <person name="Salih N.S."/>
            <person name="Samson R.A."/>
            <person name="Sandor E."/>
            <person name="Sanguinetti M."/>
            <person name="Schuetze T."/>
            <person name="Sepcic K."/>
            <person name="Shelest E."/>
            <person name="Sherlock G."/>
            <person name="Sophianopoulou V."/>
            <person name="Squina F.M."/>
            <person name="Sun H."/>
            <person name="Susca A."/>
            <person name="Todd R.B."/>
            <person name="Tsang A."/>
            <person name="Unkles S.E."/>
            <person name="van de Wiele N."/>
            <person name="van Rossen-Uffink D."/>
            <person name="Oliveira J.V."/>
            <person name="Vesth T.C."/>
            <person name="Visser J."/>
            <person name="Yu J.-H."/>
            <person name="Zhou M."/>
            <person name="Andersen M.R."/>
            <person name="Archer D.B."/>
            <person name="Baker S.E."/>
            <person name="Benoit I."/>
            <person name="Brakhage A.A."/>
            <person name="Braus G.H."/>
            <person name="Fischer R."/>
            <person name="Frisvad J.C."/>
            <person name="Goldman G.H."/>
            <person name="Houbraken J."/>
            <person name="Oakley B."/>
            <person name="Pocsi I."/>
            <person name="Scazzocchio C."/>
            <person name="Seiboth B."/>
            <person name="vanKuyk P.A."/>
            <person name="Wortman J."/>
            <person name="Dyer P.S."/>
            <person name="Grigoriev I.V."/>
        </authorList>
    </citation>
    <scope>NUCLEOTIDE SEQUENCE [LARGE SCALE GENOMIC DNA]</scope>
    <source>
        <strain evidence="4">CBS 593.65</strain>
    </source>
</reference>
<feature type="region of interest" description="Disordered" evidence="1">
    <location>
        <begin position="798"/>
        <end position="889"/>
    </location>
</feature>
<feature type="region of interest" description="Disordered" evidence="1">
    <location>
        <begin position="264"/>
        <end position="387"/>
    </location>
</feature>
<dbReference type="GeneID" id="63762255"/>
<dbReference type="RefSeq" id="XP_040706086.1">
    <property type="nucleotide sequence ID" value="XM_040846182.1"/>
</dbReference>
<dbReference type="STRING" id="1036612.A0A1L9TS57"/>
<feature type="compositionally biased region" description="Low complexity" evidence="1">
    <location>
        <begin position="291"/>
        <end position="300"/>
    </location>
</feature>
<feature type="region of interest" description="Disordered" evidence="1">
    <location>
        <begin position="517"/>
        <end position="570"/>
    </location>
</feature>
<name>A0A1L9TS57_9EURO</name>
<dbReference type="OrthoDB" id="5374844at2759"/>
<feature type="region of interest" description="Disordered" evidence="1">
    <location>
        <begin position="417"/>
        <end position="496"/>
    </location>
</feature>
<organism evidence="3 4">
    <name type="scientific">Aspergillus sydowii CBS 593.65</name>
    <dbReference type="NCBI Taxonomy" id="1036612"/>
    <lineage>
        <taxon>Eukaryota</taxon>
        <taxon>Fungi</taxon>
        <taxon>Dikarya</taxon>
        <taxon>Ascomycota</taxon>
        <taxon>Pezizomycotina</taxon>
        <taxon>Eurotiomycetes</taxon>
        <taxon>Eurotiomycetidae</taxon>
        <taxon>Eurotiales</taxon>
        <taxon>Aspergillaceae</taxon>
        <taxon>Aspergillus</taxon>
        <taxon>Aspergillus subgen. Nidulantes</taxon>
    </lineage>
</organism>
<dbReference type="EMBL" id="KV878583">
    <property type="protein sequence ID" value="OJJ62280.1"/>
    <property type="molecule type" value="Genomic_DNA"/>
</dbReference>
<feature type="compositionally biased region" description="Polar residues" evidence="1">
    <location>
        <begin position="541"/>
        <end position="557"/>
    </location>
</feature>
<evidence type="ECO:0000313" key="4">
    <source>
        <dbReference type="Proteomes" id="UP000184356"/>
    </source>
</evidence>
<feature type="signal peptide" evidence="2">
    <location>
        <begin position="1"/>
        <end position="21"/>
    </location>
</feature>
<feature type="compositionally biased region" description="Polar residues" evidence="1">
    <location>
        <begin position="866"/>
        <end position="878"/>
    </location>
</feature>
<keyword evidence="4" id="KW-1185">Reference proteome</keyword>
<feature type="compositionally biased region" description="Polar residues" evidence="1">
    <location>
        <begin position="358"/>
        <end position="383"/>
    </location>
</feature>